<evidence type="ECO:0000313" key="2">
    <source>
        <dbReference type="Proteomes" id="UP000299102"/>
    </source>
</evidence>
<protein>
    <submittedName>
        <fullName evidence="1">Uncharacterized protein</fullName>
    </submittedName>
</protein>
<keyword evidence="2" id="KW-1185">Reference proteome</keyword>
<feature type="non-terminal residue" evidence="1">
    <location>
        <position position="159"/>
    </location>
</feature>
<dbReference type="Proteomes" id="UP000299102">
    <property type="component" value="Unassembled WGS sequence"/>
</dbReference>
<name>A0A4C1SXS3_EUMVA</name>
<proteinExistence type="predicted"/>
<organism evidence="1 2">
    <name type="scientific">Eumeta variegata</name>
    <name type="common">Bagworm moth</name>
    <name type="synonym">Eumeta japonica</name>
    <dbReference type="NCBI Taxonomy" id="151549"/>
    <lineage>
        <taxon>Eukaryota</taxon>
        <taxon>Metazoa</taxon>
        <taxon>Ecdysozoa</taxon>
        <taxon>Arthropoda</taxon>
        <taxon>Hexapoda</taxon>
        <taxon>Insecta</taxon>
        <taxon>Pterygota</taxon>
        <taxon>Neoptera</taxon>
        <taxon>Endopterygota</taxon>
        <taxon>Lepidoptera</taxon>
        <taxon>Glossata</taxon>
        <taxon>Ditrysia</taxon>
        <taxon>Tineoidea</taxon>
        <taxon>Psychidae</taxon>
        <taxon>Oiketicinae</taxon>
        <taxon>Eumeta</taxon>
    </lineage>
</organism>
<accession>A0A4C1SXS3</accession>
<gene>
    <name evidence="1" type="ORF">EVAR_72891_1</name>
</gene>
<comment type="caution">
    <text evidence="1">The sequence shown here is derived from an EMBL/GenBank/DDBJ whole genome shotgun (WGS) entry which is preliminary data.</text>
</comment>
<sequence length="159" mass="17598">MSFRNKGHVDIEVRYKPNAATKLKSAQDLYNGLVCVCKKQANKEPGAKRALVVTLAQSQSSWKFIYEVIGMIINSNPLKPLHKQNIIANKEQSRKCAHVYYATTKIDTTTDNSAKVGEGGTKGLENNGIELVPLPRRRAVERPISLSTTDVTKRTASND</sequence>
<reference evidence="1 2" key="1">
    <citation type="journal article" date="2019" name="Commun. Biol.">
        <title>The bagworm genome reveals a unique fibroin gene that provides high tensile strength.</title>
        <authorList>
            <person name="Kono N."/>
            <person name="Nakamura H."/>
            <person name="Ohtoshi R."/>
            <person name="Tomita M."/>
            <person name="Numata K."/>
            <person name="Arakawa K."/>
        </authorList>
    </citation>
    <scope>NUCLEOTIDE SEQUENCE [LARGE SCALE GENOMIC DNA]</scope>
</reference>
<dbReference type="OrthoDB" id="8185397at2759"/>
<dbReference type="AlphaFoldDB" id="A0A4C1SXS3"/>
<dbReference type="EMBL" id="BGZK01008035">
    <property type="protein sequence ID" value="GBP06725.1"/>
    <property type="molecule type" value="Genomic_DNA"/>
</dbReference>
<evidence type="ECO:0000313" key="1">
    <source>
        <dbReference type="EMBL" id="GBP06725.1"/>
    </source>
</evidence>